<dbReference type="AlphaFoldDB" id="A0A9D1E8G8"/>
<dbReference type="InterPro" id="IPR036188">
    <property type="entry name" value="FAD/NAD-bd_sf"/>
</dbReference>
<dbReference type="Gene3D" id="1.10.10.1100">
    <property type="entry name" value="BFD-like [2Fe-2S]-binding domain"/>
    <property type="match status" value="1"/>
</dbReference>
<feature type="domain" description="BFD-like [2Fe-2S]-binding" evidence="2">
    <location>
        <begin position="402"/>
        <end position="456"/>
    </location>
</feature>
<dbReference type="SUPFAM" id="SSF54373">
    <property type="entry name" value="FAD-linked reductases, C-terminal domain"/>
    <property type="match status" value="1"/>
</dbReference>
<comment type="caution">
    <text evidence="3">The sequence shown here is derived from an EMBL/GenBank/DDBJ whole genome shotgun (WGS) entry which is preliminary data.</text>
</comment>
<accession>A0A9D1E8G8</accession>
<dbReference type="Gene3D" id="3.30.9.10">
    <property type="entry name" value="D-Amino Acid Oxidase, subunit A, domain 2"/>
    <property type="match status" value="1"/>
</dbReference>
<sequence length="482" mass="52086">MYDTVIIGAGVVGCAIARELSRYRGSVCVVEREEDVCCGTSKANSAIIHAGFDALPGTKKAQMNVRGNQMMDALSRELDFPFHRNGSLVVCTKDQDPALLSELLERGRKNGVPDLRILEREELFALEPNLAEHVSCALFAPTGGIVCPFLMTIAMAENASANGAVFRFNSRVEHVERVGENYRIRLLTSEGETREIEARAVVNAAGVFADTLHNMISSRPLSITPRRGQYFLLDKSAGSHVSHTIFQLPGKLGKGVLVTPTVHGNLLVGPTAENIEDREGTNTTAEGLDSLAPTAARSVRNLPLRQVITSFAGLRTHEAGDDFILGEAADAPHFYDAAGIESPGLTAAPAIGEYLAHRIASDLNLSPDPSFCGTRKGFLNPSLMTAAERSELIRRQPTYGNIICRCEMISEGEIIDAIHRTPGARSLDGVKRRTRAGMGRCQSGFCSPRVMEILARELGLDISDITKSGPRSLIIEGSNKHI</sequence>
<dbReference type="CDD" id="cd19946">
    <property type="entry name" value="GlpA-like_Fer2_BFD-like"/>
    <property type="match status" value="1"/>
</dbReference>
<gene>
    <name evidence="3" type="ORF">IAA55_03140</name>
</gene>
<name>A0A9D1E8G8_9FIRM</name>
<dbReference type="EMBL" id="DVHM01000048">
    <property type="protein sequence ID" value="HIR70260.1"/>
    <property type="molecule type" value="Genomic_DNA"/>
</dbReference>
<dbReference type="InterPro" id="IPR041854">
    <property type="entry name" value="BFD-like_2Fe2S-bd_dom_sf"/>
</dbReference>
<feature type="domain" description="FAD dependent oxidoreductase" evidence="1">
    <location>
        <begin position="3"/>
        <end position="358"/>
    </location>
</feature>
<dbReference type="InterPro" id="IPR007419">
    <property type="entry name" value="BFD-like_2Fe2S-bd_dom"/>
</dbReference>
<dbReference type="Pfam" id="PF01266">
    <property type="entry name" value="DAO"/>
    <property type="match status" value="1"/>
</dbReference>
<evidence type="ECO:0000259" key="2">
    <source>
        <dbReference type="Pfam" id="PF04324"/>
    </source>
</evidence>
<dbReference type="SUPFAM" id="SSF51905">
    <property type="entry name" value="FAD/NAD(P)-binding domain"/>
    <property type="match status" value="1"/>
</dbReference>
<dbReference type="Gene3D" id="3.50.50.60">
    <property type="entry name" value="FAD/NAD(P)-binding domain"/>
    <property type="match status" value="1"/>
</dbReference>
<reference evidence="3" key="2">
    <citation type="journal article" date="2021" name="PeerJ">
        <title>Extensive microbial diversity within the chicken gut microbiome revealed by metagenomics and culture.</title>
        <authorList>
            <person name="Gilroy R."/>
            <person name="Ravi A."/>
            <person name="Getino M."/>
            <person name="Pursley I."/>
            <person name="Horton D.L."/>
            <person name="Alikhan N.F."/>
            <person name="Baker D."/>
            <person name="Gharbi K."/>
            <person name="Hall N."/>
            <person name="Watson M."/>
            <person name="Adriaenssens E.M."/>
            <person name="Foster-Nyarko E."/>
            <person name="Jarju S."/>
            <person name="Secka A."/>
            <person name="Antonio M."/>
            <person name="Oren A."/>
            <person name="Chaudhuri R.R."/>
            <person name="La Ragione R."/>
            <person name="Hildebrand F."/>
            <person name="Pallen M.J."/>
        </authorList>
    </citation>
    <scope>NUCLEOTIDE SEQUENCE</scope>
    <source>
        <strain evidence="3">ChiSjej5B23-6657</strain>
    </source>
</reference>
<protein>
    <submittedName>
        <fullName evidence="3">NAD(P)/FAD-dependent oxidoreductase</fullName>
    </submittedName>
</protein>
<proteinExistence type="predicted"/>
<dbReference type="InterPro" id="IPR006076">
    <property type="entry name" value="FAD-dep_OxRdtase"/>
</dbReference>
<evidence type="ECO:0000313" key="3">
    <source>
        <dbReference type="EMBL" id="HIR70260.1"/>
    </source>
</evidence>
<evidence type="ECO:0000259" key="1">
    <source>
        <dbReference type="Pfam" id="PF01266"/>
    </source>
</evidence>
<dbReference type="InterPro" id="IPR052745">
    <property type="entry name" value="G3P_Oxidase/Oxidoreductase"/>
</dbReference>
<reference evidence="3" key="1">
    <citation type="submission" date="2020-10" db="EMBL/GenBank/DDBJ databases">
        <authorList>
            <person name="Gilroy R."/>
        </authorList>
    </citation>
    <scope>NUCLEOTIDE SEQUENCE</scope>
    <source>
        <strain evidence="3">ChiSjej5B23-6657</strain>
    </source>
</reference>
<dbReference type="Proteomes" id="UP000823912">
    <property type="component" value="Unassembled WGS sequence"/>
</dbReference>
<evidence type="ECO:0000313" key="4">
    <source>
        <dbReference type="Proteomes" id="UP000823912"/>
    </source>
</evidence>
<dbReference type="Pfam" id="PF04324">
    <property type="entry name" value="Fer2_BFD"/>
    <property type="match status" value="1"/>
</dbReference>
<organism evidence="3 4">
    <name type="scientific">Candidatus Pullilachnospira gallistercoris</name>
    <dbReference type="NCBI Taxonomy" id="2840911"/>
    <lineage>
        <taxon>Bacteria</taxon>
        <taxon>Bacillati</taxon>
        <taxon>Bacillota</taxon>
        <taxon>Clostridia</taxon>
        <taxon>Lachnospirales</taxon>
        <taxon>Lachnospiraceae</taxon>
        <taxon>Lachnospiraceae incertae sedis</taxon>
        <taxon>Candidatus Pullilachnospira</taxon>
    </lineage>
</organism>
<dbReference type="PANTHER" id="PTHR42720:SF1">
    <property type="entry name" value="GLYCEROL 3-PHOSPHATE OXIDASE"/>
    <property type="match status" value="1"/>
</dbReference>
<dbReference type="PANTHER" id="PTHR42720">
    <property type="entry name" value="GLYCEROL-3-PHOSPHATE DEHYDROGENASE"/>
    <property type="match status" value="1"/>
</dbReference>